<name>A0A1G2HPN0_9BACT</name>
<evidence type="ECO:0000313" key="2">
    <source>
        <dbReference type="EMBL" id="OGZ63838.1"/>
    </source>
</evidence>
<evidence type="ECO:0000259" key="1">
    <source>
        <dbReference type="Pfam" id="PF11074"/>
    </source>
</evidence>
<dbReference type="AlphaFoldDB" id="A0A1G2HPN0"/>
<dbReference type="Pfam" id="PF11074">
    <property type="entry name" value="DUF2779"/>
    <property type="match status" value="1"/>
</dbReference>
<dbReference type="EMBL" id="MHOO01000011">
    <property type="protein sequence ID" value="OGZ63838.1"/>
    <property type="molecule type" value="Genomic_DNA"/>
</dbReference>
<dbReference type="STRING" id="1802202.A2730_00940"/>
<organism evidence="2 3">
    <name type="scientific">Candidatus Staskawiczbacteria bacterium RIFCSPHIGHO2_01_FULL_39_25</name>
    <dbReference type="NCBI Taxonomy" id="1802202"/>
    <lineage>
        <taxon>Bacteria</taxon>
        <taxon>Candidatus Staskawicziibacteriota</taxon>
    </lineage>
</organism>
<comment type="caution">
    <text evidence="2">The sequence shown here is derived from an EMBL/GenBank/DDBJ whole genome shotgun (WGS) entry which is preliminary data.</text>
</comment>
<sequence>MNYLECPMYLWLSKHRPELLPKDTPEKERIFAMGRQVDELAKKLFSAGIEAQGYNEQGWENTKKAIAGGAEIIFQPTAVSGNIGCRADILVKNKKDNTWDIHEVKMATKVKKEYIFDVGFQRICFENAGITISSTHLVHINSDYVRKGEINPRELFAISDITDEVNRKLPEIQDEIERALVVADWKEDHYANLVNGCHNAKNCEYIEYFCKENPKVYSFSSVLLPQTLLALLDRNILDYRNVPADILQAVGYELEQEFTEINALAIKKEFEKLQYPLYFFDYETYNSPIPPFDGVKPYQQIPFQYSLMIQDNPTASVRHTDFLMKKFENPMRDLLSKLEKDIGPTGSIIVWFALFESKRNEEMAEQEPEFIDFLKSVNERMFDLMLIFKFKNKMYIKSEFKKLASLKIVLPVLCPELSYSSLAIQEGGTASASWPILTNGVLTPHEKIKLENDMLEYCKRDTQAMVSILHRVYKDIE</sequence>
<accession>A0A1G2HPN0</accession>
<protein>
    <recommendedName>
        <fullName evidence="1">DUF2779 domain-containing protein</fullName>
    </recommendedName>
</protein>
<gene>
    <name evidence="2" type="ORF">A2730_00940</name>
</gene>
<reference evidence="2 3" key="1">
    <citation type="journal article" date="2016" name="Nat. Commun.">
        <title>Thousands of microbial genomes shed light on interconnected biogeochemical processes in an aquifer system.</title>
        <authorList>
            <person name="Anantharaman K."/>
            <person name="Brown C.T."/>
            <person name="Hug L.A."/>
            <person name="Sharon I."/>
            <person name="Castelle C.J."/>
            <person name="Probst A.J."/>
            <person name="Thomas B.C."/>
            <person name="Singh A."/>
            <person name="Wilkins M.J."/>
            <person name="Karaoz U."/>
            <person name="Brodie E.L."/>
            <person name="Williams K.H."/>
            <person name="Hubbard S.S."/>
            <person name="Banfield J.F."/>
        </authorList>
    </citation>
    <scope>NUCLEOTIDE SEQUENCE [LARGE SCALE GENOMIC DNA]</scope>
</reference>
<proteinExistence type="predicted"/>
<evidence type="ECO:0000313" key="3">
    <source>
        <dbReference type="Proteomes" id="UP000176855"/>
    </source>
</evidence>
<feature type="domain" description="DUF2779" evidence="1">
    <location>
        <begin position="278"/>
        <end position="401"/>
    </location>
</feature>
<dbReference type="InterPro" id="IPR021301">
    <property type="entry name" value="DUF2779"/>
</dbReference>
<dbReference type="Proteomes" id="UP000176855">
    <property type="component" value="Unassembled WGS sequence"/>
</dbReference>